<evidence type="ECO:0000313" key="2">
    <source>
        <dbReference type="Proteomes" id="UP000305067"/>
    </source>
</evidence>
<keyword evidence="1" id="KW-0413">Isomerase</keyword>
<dbReference type="SUPFAM" id="SSF51658">
    <property type="entry name" value="Xylose isomerase-like"/>
    <property type="match status" value="1"/>
</dbReference>
<protein>
    <submittedName>
        <fullName evidence="1">Xylose isomerase-like protein</fullName>
    </submittedName>
</protein>
<dbReference type="InterPro" id="IPR050312">
    <property type="entry name" value="IolE/XylAMocC-like"/>
</dbReference>
<accession>A0A5C3QLS2</accession>
<reference evidence="1 2" key="1">
    <citation type="journal article" date="2019" name="Nat. Ecol. Evol.">
        <title>Megaphylogeny resolves global patterns of mushroom evolution.</title>
        <authorList>
            <person name="Varga T."/>
            <person name="Krizsan K."/>
            <person name="Foldi C."/>
            <person name="Dima B."/>
            <person name="Sanchez-Garcia M."/>
            <person name="Sanchez-Ramirez S."/>
            <person name="Szollosi G.J."/>
            <person name="Szarkandi J.G."/>
            <person name="Papp V."/>
            <person name="Albert L."/>
            <person name="Andreopoulos W."/>
            <person name="Angelini C."/>
            <person name="Antonin V."/>
            <person name="Barry K.W."/>
            <person name="Bougher N.L."/>
            <person name="Buchanan P."/>
            <person name="Buyck B."/>
            <person name="Bense V."/>
            <person name="Catcheside P."/>
            <person name="Chovatia M."/>
            <person name="Cooper J."/>
            <person name="Damon W."/>
            <person name="Desjardin D."/>
            <person name="Finy P."/>
            <person name="Geml J."/>
            <person name="Haridas S."/>
            <person name="Hughes K."/>
            <person name="Justo A."/>
            <person name="Karasinski D."/>
            <person name="Kautmanova I."/>
            <person name="Kiss B."/>
            <person name="Kocsube S."/>
            <person name="Kotiranta H."/>
            <person name="LaButti K.M."/>
            <person name="Lechner B.E."/>
            <person name="Liimatainen K."/>
            <person name="Lipzen A."/>
            <person name="Lukacs Z."/>
            <person name="Mihaltcheva S."/>
            <person name="Morgado L.N."/>
            <person name="Niskanen T."/>
            <person name="Noordeloos M.E."/>
            <person name="Ohm R.A."/>
            <person name="Ortiz-Santana B."/>
            <person name="Ovrebo C."/>
            <person name="Racz N."/>
            <person name="Riley R."/>
            <person name="Savchenko A."/>
            <person name="Shiryaev A."/>
            <person name="Soop K."/>
            <person name="Spirin V."/>
            <person name="Szebenyi C."/>
            <person name="Tomsovsky M."/>
            <person name="Tulloss R.E."/>
            <person name="Uehling J."/>
            <person name="Grigoriev I.V."/>
            <person name="Vagvolgyi C."/>
            <person name="Papp T."/>
            <person name="Martin F.M."/>
            <person name="Miettinen O."/>
            <person name="Hibbett D.S."/>
            <person name="Nagy L.G."/>
        </authorList>
    </citation>
    <scope>NUCLEOTIDE SEQUENCE [LARGE SCALE GENOMIC DNA]</scope>
    <source>
        <strain evidence="1 2">CBS 309.79</strain>
    </source>
</reference>
<dbReference type="InterPro" id="IPR036237">
    <property type="entry name" value="Xyl_isomerase-like_sf"/>
</dbReference>
<evidence type="ECO:0000313" key="1">
    <source>
        <dbReference type="EMBL" id="TFL02288.1"/>
    </source>
</evidence>
<dbReference type="Proteomes" id="UP000305067">
    <property type="component" value="Unassembled WGS sequence"/>
</dbReference>
<proteinExistence type="predicted"/>
<dbReference type="STRING" id="1884261.A0A5C3QLS2"/>
<organism evidence="1 2">
    <name type="scientific">Pterulicium gracile</name>
    <dbReference type="NCBI Taxonomy" id="1884261"/>
    <lineage>
        <taxon>Eukaryota</taxon>
        <taxon>Fungi</taxon>
        <taxon>Dikarya</taxon>
        <taxon>Basidiomycota</taxon>
        <taxon>Agaricomycotina</taxon>
        <taxon>Agaricomycetes</taxon>
        <taxon>Agaricomycetidae</taxon>
        <taxon>Agaricales</taxon>
        <taxon>Pleurotineae</taxon>
        <taxon>Pterulaceae</taxon>
        <taxon>Pterulicium</taxon>
    </lineage>
</organism>
<name>A0A5C3QLS2_9AGAR</name>
<sequence>MPDILDFGNNQGDQSKKVEPADYDALVTVASSIMSLCDAKGFKTLILQPFANFEGWPDGSSERSDAFARLRGCMRIMEAAGTDMLQCWSTHAPDWEDVWDICKKVDRPNFGLCLDTFQSAGGEWADPTIESGLVEDSRNAEQVEKDWKTLCAKLARAIPKDKILFLQISDAYRMQPPLANQADDKGMRPRARWSAAYRPLPYQGYLPCVDFARAVLQTGFRD</sequence>
<dbReference type="PANTHER" id="PTHR12110">
    <property type="entry name" value="HYDROXYPYRUVATE ISOMERASE"/>
    <property type="match status" value="1"/>
</dbReference>
<dbReference type="OrthoDB" id="5360893at2759"/>
<dbReference type="PANTHER" id="PTHR12110:SF56">
    <property type="entry name" value="DEHYDRATASE, PUTATIVE (AFU_ORTHOLOGUE AFUA_6G08740)-RELATED"/>
    <property type="match status" value="1"/>
</dbReference>
<dbReference type="GO" id="GO:0016853">
    <property type="term" value="F:isomerase activity"/>
    <property type="evidence" value="ECO:0007669"/>
    <property type="project" value="UniProtKB-KW"/>
</dbReference>
<dbReference type="Gene3D" id="3.20.20.150">
    <property type="entry name" value="Divalent-metal-dependent TIM barrel enzymes"/>
    <property type="match status" value="1"/>
</dbReference>
<keyword evidence="2" id="KW-1185">Reference proteome</keyword>
<gene>
    <name evidence="1" type="ORF">BDV98DRAFT_604199</name>
</gene>
<dbReference type="AlphaFoldDB" id="A0A5C3QLS2"/>
<dbReference type="EMBL" id="ML178823">
    <property type="protein sequence ID" value="TFL02288.1"/>
    <property type="molecule type" value="Genomic_DNA"/>
</dbReference>